<dbReference type="EMBL" id="CADIJZ010000076">
    <property type="protein sequence ID" value="CAB3744657.1"/>
    <property type="molecule type" value="Genomic_DNA"/>
</dbReference>
<evidence type="ECO:0000313" key="1">
    <source>
        <dbReference type="EMBL" id="CAB3744657.1"/>
    </source>
</evidence>
<dbReference type="AlphaFoldDB" id="A0A6J5CVP8"/>
<reference evidence="1 2" key="1">
    <citation type="submission" date="2020-04" db="EMBL/GenBank/DDBJ databases">
        <authorList>
            <person name="De Canck E."/>
        </authorList>
    </citation>
    <scope>NUCLEOTIDE SEQUENCE [LARGE SCALE GENOMIC DNA]</scope>
    <source>
        <strain evidence="1 2">LMG 27174</strain>
    </source>
</reference>
<gene>
    <name evidence="1" type="ORF">LMG27174_07222</name>
</gene>
<organism evidence="1 2">
    <name type="scientific">Paraburkholderia rhynchosiae</name>
    <dbReference type="NCBI Taxonomy" id="487049"/>
    <lineage>
        <taxon>Bacteria</taxon>
        <taxon>Pseudomonadati</taxon>
        <taxon>Pseudomonadota</taxon>
        <taxon>Betaproteobacteria</taxon>
        <taxon>Burkholderiales</taxon>
        <taxon>Burkholderiaceae</taxon>
        <taxon>Paraburkholderia</taxon>
    </lineage>
</organism>
<protein>
    <recommendedName>
        <fullName evidence="3">IS110 family transposase</fullName>
    </recommendedName>
</protein>
<dbReference type="Proteomes" id="UP000494205">
    <property type="component" value="Unassembled WGS sequence"/>
</dbReference>
<evidence type="ECO:0008006" key="3">
    <source>
        <dbReference type="Google" id="ProtNLM"/>
    </source>
</evidence>
<proteinExistence type="predicted"/>
<accession>A0A6J5CVP8</accession>
<sequence>MTYYTGLDVSLRSVSICIVDGQGQVVYEMKVPAEVSAIAKALRSFSSDVSTVGFEAGTLTRS</sequence>
<name>A0A6J5CVP8_9BURK</name>
<evidence type="ECO:0000313" key="2">
    <source>
        <dbReference type="Proteomes" id="UP000494205"/>
    </source>
</evidence>